<comment type="caution">
    <text evidence="4">The sequence shown here is derived from an EMBL/GenBank/DDBJ whole genome shotgun (WGS) entry which is preliminary data.</text>
</comment>
<dbReference type="InterPro" id="IPR011623">
    <property type="entry name" value="7TMR_DISM_rcpt_extracell_dom1"/>
</dbReference>
<keyword evidence="4" id="KW-0548">Nucleotidyltransferase</keyword>
<feature type="compositionally biased region" description="Polar residues" evidence="1">
    <location>
        <begin position="589"/>
        <end position="600"/>
    </location>
</feature>
<dbReference type="EMBL" id="JARWAI010000001">
    <property type="protein sequence ID" value="MDR5873416.1"/>
    <property type="molecule type" value="Genomic_DNA"/>
</dbReference>
<feature type="transmembrane region" description="Helical" evidence="2">
    <location>
        <begin position="286"/>
        <end position="306"/>
    </location>
</feature>
<evidence type="ECO:0000256" key="2">
    <source>
        <dbReference type="SAM" id="Phobius"/>
    </source>
</evidence>
<name>A0ABU1G7L7_9GAMM</name>
<feature type="region of interest" description="Disordered" evidence="1">
    <location>
        <begin position="581"/>
        <end position="600"/>
    </location>
</feature>
<feature type="transmembrane region" description="Helical" evidence="2">
    <location>
        <begin position="370"/>
        <end position="391"/>
    </location>
</feature>
<protein>
    <submittedName>
        <fullName evidence="4">Sensor domain-containing diguanylate cyclase</fullName>
        <ecNumber evidence="4">2.7.7.65</ecNumber>
    </submittedName>
</protein>
<feature type="transmembrane region" description="Helical" evidence="2">
    <location>
        <begin position="339"/>
        <end position="358"/>
    </location>
</feature>
<dbReference type="Pfam" id="PF07696">
    <property type="entry name" value="7TMR-DISMED2"/>
    <property type="match status" value="1"/>
</dbReference>
<feature type="transmembrane region" description="Helical" evidence="2">
    <location>
        <begin position="312"/>
        <end position="332"/>
    </location>
</feature>
<dbReference type="CDD" id="cd01949">
    <property type="entry name" value="GGDEF"/>
    <property type="match status" value="1"/>
</dbReference>
<keyword evidence="4" id="KW-0808">Transferase</keyword>
<dbReference type="GO" id="GO:0052621">
    <property type="term" value="F:diguanylate cyclase activity"/>
    <property type="evidence" value="ECO:0007669"/>
    <property type="project" value="UniProtKB-EC"/>
</dbReference>
<dbReference type="Gene3D" id="2.60.40.2380">
    <property type="match status" value="1"/>
</dbReference>
<evidence type="ECO:0000256" key="1">
    <source>
        <dbReference type="SAM" id="MobiDB-lite"/>
    </source>
</evidence>
<keyword evidence="5" id="KW-1185">Reference proteome</keyword>
<feature type="domain" description="GGDEF" evidence="3">
    <location>
        <begin position="463"/>
        <end position="597"/>
    </location>
</feature>
<dbReference type="InterPro" id="IPR043128">
    <property type="entry name" value="Rev_trsase/Diguanyl_cyclase"/>
</dbReference>
<dbReference type="NCBIfam" id="TIGR00254">
    <property type="entry name" value="GGDEF"/>
    <property type="match status" value="1"/>
</dbReference>
<gene>
    <name evidence="4" type="ORF">QC815_00615</name>
</gene>
<dbReference type="Pfam" id="PF07695">
    <property type="entry name" value="7TMR-DISM_7TM"/>
    <property type="match status" value="1"/>
</dbReference>
<dbReference type="EC" id="2.7.7.65" evidence="4"/>
<dbReference type="RefSeq" id="WP_230446143.1">
    <property type="nucleotide sequence ID" value="NZ_JARWAI010000001.1"/>
</dbReference>
<feature type="transmembrane region" description="Helical" evidence="2">
    <location>
        <begin position="190"/>
        <end position="211"/>
    </location>
</feature>
<keyword evidence="2" id="KW-0472">Membrane</keyword>
<dbReference type="InterPro" id="IPR052163">
    <property type="entry name" value="DGC-Regulatory_Protein"/>
</dbReference>
<evidence type="ECO:0000259" key="3">
    <source>
        <dbReference type="PROSITE" id="PS50887"/>
    </source>
</evidence>
<dbReference type="Proteomes" id="UP001269267">
    <property type="component" value="Unassembled WGS sequence"/>
</dbReference>
<organism evidence="4 5">
    <name type="scientific">Vreelandella gomseomensis</name>
    <dbReference type="NCBI Taxonomy" id="370766"/>
    <lineage>
        <taxon>Bacteria</taxon>
        <taxon>Pseudomonadati</taxon>
        <taxon>Pseudomonadota</taxon>
        <taxon>Gammaproteobacteria</taxon>
        <taxon>Oceanospirillales</taxon>
        <taxon>Halomonadaceae</taxon>
        <taxon>Vreelandella</taxon>
    </lineage>
</organism>
<dbReference type="Gene3D" id="3.30.70.270">
    <property type="match status" value="1"/>
</dbReference>
<sequence>MQAYCLSRNTLARVLLLLVGCLLCWQEAIASLSISPDKSRYSLTPHTQFLHSDESLALDELLARNPPFTQAEDKRDLNFGYTPDDVWLRTRIENPTQQSRDWIVAFEYPFLDHVTLHVVREHFSEQMTSGSAVPKSQRALAHRQPVFPLTLAPGETVTLYAQVSAAGSKMLNVNLLSEQAFYTQNDRHNFWLATYFGMLLALGLYNVMLFFGLKERVFLYYSLFALGFTVAILTFNGIGTLMFWSILGDNTARLVAIGFTFASTMGTLFAQSFLNTQHFTPRWHRLLSYFRGYCIVALLATLILPIQPALRLMDITGFVAALLMLICGVYCVSQRVPSARLFVLAWSLFLVGACVFALRNLGILPANFITLHGIQIGSALEMLLLSFALAARFNKLKHQKERAQAEMLMTLKRQEAVLEQKVADRTRALEHLASRDVLTGLLNRNGLTDCAKKALRRSQRTGQPVALFMLDLDRFKPVNDQFGHEAGDFVLQQVARRIGHLARAHDHAARFGGDEFILLIEGIDDLNTLNDIRHRLSAAIRAPIKLPCDERVSVDVSIGMSVSHADGKSLECLMREADGQMYDEKARQTDSSARYGSAPS</sequence>
<dbReference type="InterPro" id="IPR029787">
    <property type="entry name" value="Nucleotide_cyclase"/>
</dbReference>
<dbReference type="PANTHER" id="PTHR46663:SF4">
    <property type="entry name" value="DIGUANYLATE CYCLASE DGCT-RELATED"/>
    <property type="match status" value="1"/>
</dbReference>
<dbReference type="Pfam" id="PF00990">
    <property type="entry name" value="GGDEF"/>
    <property type="match status" value="1"/>
</dbReference>
<keyword evidence="2" id="KW-1133">Transmembrane helix</keyword>
<dbReference type="PANTHER" id="PTHR46663">
    <property type="entry name" value="DIGUANYLATE CYCLASE DGCT-RELATED"/>
    <property type="match status" value="1"/>
</dbReference>
<keyword evidence="2" id="KW-0812">Transmembrane</keyword>
<accession>A0ABU1G7L7</accession>
<dbReference type="PROSITE" id="PS50887">
    <property type="entry name" value="GGDEF"/>
    <property type="match status" value="1"/>
</dbReference>
<feature type="transmembrane region" description="Helical" evidence="2">
    <location>
        <begin position="252"/>
        <end position="274"/>
    </location>
</feature>
<dbReference type="SMART" id="SM00267">
    <property type="entry name" value="GGDEF"/>
    <property type="match status" value="1"/>
</dbReference>
<evidence type="ECO:0000313" key="5">
    <source>
        <dbReference type="Proteomes" id="UP001269267"/>
    </source>
</evidence>
<proteinExistence type="predicted"/>
<dbReference type="InterPro" id="IPR000160">
    <property type="entry name" value="GGDEF_dom"/>
</dbReference>
<evidence type="ECO:0000313" key="4">
    <source>
        <dbReference type="EMBL" id="MDR5873416.1"/>
    </source>
</evidence>
<reference evidence="4 5" key="1">
    <citation type="submission" date="2023-04" db="EMBL/GenBank/DDBJ databases">
        <title>A long-awaited taxogenomic arrangement of the family Halomonadaceae.</title>
        <authorList>
            <person name="De La Haba R."/>
            <person name="Chuvochina M."/>
            <person name="Wittouck S."/>
            <person name="Arahal D.R."/>
            <person name="Sanchez-Porro C."/>
            <person name="Hugenholtz P."/>
            <person name="Ventosa A."/>
        </authorList>
    </citation>
    <scope>NUCLEOTIDE SEQUENCE [LARGE SCALE GENOMIC DNA]</scope>
    <source>
        <strain evidence="4 5">DSM 18042</strain>
    </source>
</reference>
<dbReference type="InterPro" id="IPR011622">
    <property type="entry name" value="7TMR_DISM_rcpt_extracell_dom2"/>
</dbReference>
<feature type="transmembrane region" description="Helical" evidence="2">
    <location>
        <begin position="218"/>
        <end position="246"/>
    </location>
</feature>
<dbReference type="SUPFAM" id="SSF55073">
    <property type="entry name" value="Nucleotide cyclase"/>
    <property type="match status" value="1"/>
</dbReference>